<evidence type="ECO:0000313" key="2">
    <source>
        <dbReference type="EMBL" id="QZD90884.1"/>
    </source>
</evidence>
<name>A0ABX8ZSY5_9SPHN</name>
<evidence type="ECO:0000256" key="1">
    <source>
        <dbReference type="SAM" id="SignalP"/>
    </source>
</evidence>
<protein>
    <submittedName>
        <fullName evidence="2">DUF2141 domain-containing protein</fullName>
    </submittedName>
</protein>
<accession>A0ABX8ZSY5</accession>
<dbReference type="InterPro" id="IPR018673">
    <property type="entry name" value="DUF2141"/>
</dbReference>
<dbReference type="EMBL" id="CP081295">
    <property type="protein sequence ID" value="QZD90884.1"/>
    <property type="molecule type" value="Genomic_DNA"/>
</dbReference>
<organism evidence="2 3">
    <name type="scientific">Qipengyuania aurantiaca</name>
    <dbReference type="NCBI Taxonomy" id="2867233"/>
    <lineage>
        <taxon>Bacteria</taxon>
        <taxon>Pseudomonadati</taxon>
        <taxon>Pseudomonadota</taxon>
        <taxon>Alphaproteobacteria</taxon>
        <taxon>Sphingomonadales</taxon>
        <taxon>Erythrobacteraceae</taxon>
        <taxon>Qipengyuania</taxon>
    </lineage>
</organism>
<reference evidence="2 3" key="1">
    <citation type="submission" date="2021-08" db="EMBL/GenBank/DDBJ databases">
        <title>Comparative Genomics Analysis of the Genus Qipengyuania Reveals Extensive Genetic Diversity and Metabolic Versatility, Including the Description of Fifteen Novel Species.</title>
        <authorList>
            <person name="Liu Y."/>
        </authorList>
    </citation>
    <scope>NUCLEOTIDE SEQUENCE [LARGE SCALE GENOMIC DNA]</scope>
    <source>
        <strain evidence="2 3">1NDH13</strain>
    </source>
</reference>
<keyword evidence="1" id="KW-0732">Signal</keyword>
<dbReference type="RefSeq" id="WP_221426343.1">
    <property type="nucleotide sequence ID" value="NZ_CP081295.1"/>
</dbReference>
<dbReference type="Pfam" id="PF09912">
    <property type="entry name" value="DUF2141"/>
    <property type="match status" value="1"/>
</dbReference>
<gene>
    <name evidence="2" type="ORF">K3148_05735</name>
</gene>
<feature type="signal peptide" evidence="1">
    <location>
        <begin position="1"/>
        <end position="24"/>
    </location>
</feature>
<keyword evidence="3" id="KW-1185">Reference proteome</keyword>
<dbReference type="Proteomes" id="UP000824281">
    <property type="component" value="Chromosome"/>
</dbReference>
<proteinExistence type="predicted"/>
<feature type="chain" id="PRO_5046209328" evidence="1">
    <location>
        <begin position="25"/>
        <end position="151"/>
    </location>
</feature>
<sequence>MTRPALLPLAALALGAGAPAPAPAKEGASVTVTVTNLRNAKGVVRACMTTAEKSFPKCRGVAGAHAAIVEAHEGKLTLTFEDVTPGRYAIALLHDENDNGKADRALGMMPKEGFGFSRDAPVRMGPPSFSDAVFAIDEADKAMTIRMRYML</sequence>
<evidence type="ECO:0000313" key="3">
    <source>
        <dbReference type="Proteomes" id="UP000824281"/>
    </source>
</evidence>